<gene>
    <name evidence="7" type="ORF">GCM10022236_47850</name>
</gene>
<evidence type="ECO:0000256" key="5">
    <source>
        <dbReference type="SAM" id="Coils"/>
    </source>
</evidence>
<evidence type="ECO:0000256" key="2">
    <source>
        <dbReference type="ARBA" id="ARBA00009840"/>
    </source>
</evidence>
<proteinExistence type="inferred from homology"/>
<dbReference type="EMBL" id="BAABAB010000050">
    <property type="protein sequence ID" value="GAA3639744.1"/>
    <property type="molecule type" value="Genomic_DNA"/>
</dbReference>
<dbReference type="Pfam" id="PF02646">
    <property type="entry name" value="RmuC"/>
    <property type="match status" value="1"/>
</dbReference>
<dbReference type="Proteomes" id="UP001501490">
    <property type="component" value="Unassembled WGS sequence"/>
</dbReference>
<evidence type="ECO:0000313" key="8">
    <source>
        <dbReference type="Proteomes" id="UP001501490"/>
    </source>
</evidence>
<feature type="coiled-coil region" evidence="5">
    <location>
        <begin position="180"/>
        <end position="218"/>
    </location>
</feature>
<dbReference type="PANTHER" id="PTHR30563:SF0">
    <property type="entry name" value="DNA RECOMBINATION PROTEIN RMUC"/>
    <property type="match status" value="1"/>
</dbReference>
<keyword evidence="3 5" id="KW-0175">Coiled coil</keyword>
<reference evidence="8" key="1">
    <citation type="journal article" date="2019" name="Int. J. Syst. Evol. Microbiol.">
        <title>The Global Catalogue of Microorganisms (GCM) 10K type strain sequencing project: providing services to taxonomists for standard genome sequencing and annotation.</title>
        <authorList>
            <consortium name="The Broad Institute Genomics Platform"/>
            <consortium name="The Broad Institute Genome Sequencing Center for Infectious Disease"/>
            <person name="Wu L."/>
            <person name="Ma J."/>
        </authorList>
    </citation>
    <scope>NUCLEOTIDE SEQUENCE [LARGE SCALE GENOMIC DNA]</scope>
    <source>
        <strain evidence="8">JCM 16929</strain>
    </source>
</reference>
<dbReference type="PANTHER" id="PTHR30563">
    <property type="entry name" value="DNA RECOMBINATION PROTEIN RMUC"/>
    <property type="match status" value="1"/>
</dbReference>
<accession>A0ABP7ASL6</accession>
<evidence type="ECO:0000256" key="6">
    <source>
        <dbReference type="SAM" id="MobiDB-lite"/>
    </source>
</evidence>
<name>A0ABP7ASL6_9ACTN</name>
<comment type="similarity">
    <text evidence="2">Belongs to the RmuC family.</text>
</comment>
<protein>
    <recommendedName>
        <fullName evidence="9">DNA recombination protein RmuC</fullName>
    </recommendedName>
</protein>
<evidence type="ECO:0000256" key="1">
    <source>
        <dbReference type="ARBA" id="ARBA00003416"/>
    </source>
</evidence>
<comment type="function">
    <text evidence="1">Involved in DNA recombination.</text>
</comment>
<feature type="region of interest" description="Disordered" evidence="6">
    <location>
        <begin position="490"/>
        <end position="510"/>
    </location>
</feature>
<feature type="coiled-coil region" evidence="5">
    <location>
        <begin position="38"/>
        <end position="114"/>
    </location>
</feature>
<sequence length="533" mass="57613">MIALVVGVLLGLGLGTVVGIVVTRSRGDVRDAERAGSLAQARADVAQARSDAAAARSEASRVQADAARAQTEVARAQTDVARSQAEAARAGELVAQAQVEAAQAQAEAAEVGAQLATALAQRDAACQRVSEAAADRESMVNQFKVLAAETAERQGKSVDATADARFRATEQLMVPVRASLEAFNARLAEVEKERVAMATDLRNQVQSVQLTGEQLRRETNALTTALRKPHIRGAWGETQLRRVAELAGMLDRCDFDLQHTMTAQDATLRPDMRVNLAEGKHVFVDSKVPLSAFLDAAEATDERAQSEALARYAKNVRTHVDQLSSKQYWQAADSPEFVVLFLPSEAFFAAALDQLPDLYEVAAQRNVVIATPTTLIAMLRAVAYGWKQAALAESAAEVFRLGRELYGRLGLMGNRFDKLGRALRTSVNAYNETIATVEGTVLVSARRFRDLKVSDTELAGLTSVDDPVRQIQAAELVEDAIRIEPMVGRTPRRTRPHSAMPEADELVRGDPDLLALVDEAEPAKPATERRASS</sequence>
<evidence type="ECO:0000256" key="3">
    <source>
        <dbReference type="ARBA" id="ARBA00023054"/>
    </source>
</evidence>
<dbReference type="InterPro" id="IPR003798">
    <property type="entry name" value="DNA_recombination_RmuC"/>
</dbReference>
<organism evidence="7 8">
    <name type="scientific">Microlunatus ginsengisoli</name>
    <dbReference type="NCBI Taxonomy" id="363863"/>
    <lineage>
        <taxon>Bacteria</taxon>
        <taxon>Bacillati</taxon>
        <taxon>Actinomycetota</taxon>
        <taxon>Actinomycetes</taxon>
        <taxon>Propionibacteriales</taxon>
        <taxon>Propionibacteriaceae</taxon>
        <taxon>Microlunatus</taxon>
    </lineage>
</organism>
<evidence type="ECO:0000313" key="7">
    <source>
        <dbReference type="EMBL" id="GAA3639744.1"/>
    </source>
</evidence>
<keyword evidence="8" id="KW-1185">Reference proteome</keyword>
<evidence type="ECO:0008006" key="9">
    <source>
        <dbReference type="Google" id="ProtNLM"/>
    </source>
</evidence>
<evidence type="ECO:0000256" key="4">
    <source>
        <dbReference type="ARBA" id="ARBA00023172"/>
    </source>
</evidence>
<comment type="caution">
    <text evidence="7">The sequence shown here is derived from an EMBL/GenBank/DDBJ whole genome shotgun (WGS) entry which is preliminary data.</text>
</comment>
<keyword evidence="4" id="KW-0233">DNA recombination</keyword>